<reference evidence="3 4" key="1">
    <citation type="submission" date="2017-08" db="EMBL/GenBank/DDBJ databases">
        <title>Infants hospitalized years apart are colonized by the same room-sourced microbial strains.</title>
        <authorList>
            <person name="Brooks B."/>
            <person name="Olm M.R."/>
            <person name="Firek B.A."/>
            <person name="Baker R."/>
            <person name="Thomas B.C."/>
            <person name="Morowitz M.J."/>
            <person name="Banfield J.F."/>
        </authorList>
    </citation>
    <scope>NUCLEOTIDE SEQUENCE [LARGE SCALE GENOMIC DNA]</scope>
    <source>
        <strain evidence="3">S2_005_003_R2_43</strain>
    </source>
</reference>
<dbReference type="InterPro" id="IPR047611">
    <property type="entry name" value="RepABC_RepC"/>
</dbReference>
<organism evidence="3 4">
    <name type="scientific">Ancylobacter novellus</name>
    <name type="common">Thiobacillus novellus</name>
    <dbReference type="NCBI Taxonomy" id="921"/>
    <lineage>
        <taxon>Bacteria</taxon>
        <taxon>Pseudomonadati</taxon>
        <taxon>Pseudomonadota</taxon>
        <taxon>Alphaproteobacteria</taxon>
        <taxon>Hyphomicrobiales</taxon>
        <taxon>Xanthobacteraceae</taxon>
        <taxon>Ancylobacter</taxon>
    </lineage>
</organism>
<dbReference type="InterPro" id="IPR005090">
    <property type="entry name" value="RepC_N"/>
</dbReference>
<feature type="domain" description="Plasmid replication protein C C-terminal" evidence="2">
    <location>
        <begin position="301"/>
        <end position="399"/>
    </location>
</feature>
<dbReference type="InterPro" id="IPR021760">
    <property type="entry name" value="RepC_C"/>
</dbReference>
<dbReference type="Pfam" id="PF03428">
    <property type="entry name" value="RP-C"/>
    <property type="match status" value="1"/>
</dbReference>
<dbReference type="NCBIfam" id="NF010396">
    <property type="entry name" value="PRK13824.1"/>
    <property type="match status" value="1"/>
</dbReference>
<evidence type="ECO:0000259" key="1">
    <source>
        <dbReference type="Pfam" id="PF03428"/>
    </source>
</evidence>
<accession>A0A2W5K4T3</accession>
<dbReference type="NCBIfam" id="NF040974">
    <property type="entry name" value="RepABC_RepC"/>
    <property type="match status" value="1"/>
</dbReference>
<dbReference type="Proteomes" id="UP000249577">
    <property type="component" value="Unassembled WGS sequence"/>
</dbReference>
<protein>
    <submittedName>
        <fullName evidence="3">Replication initiation protein RepC</fullName>
    </submittedName>
</protein>
<evidence type="ECO:0000313" key="3">
    <source>
        <dbReference type="EMBL" id="PZQ12332.1"/>
    </source>
</evidence>
<evidence type="ECO:0000313" key="4">
    <source>
        <dbReference type="Proteomes" id="UP000249577"/>
    </source>
</evidence>
<dbReference type="Pfam" id="PF11800">
    <property type="entry name" value="RP-C_C"/>
    <property type="match status" value="1"/>
</dbReference>
<name>A0A2W5K4T3_ANCNO</name>
<gene>
    <name evidence="3" type="ORF">DI565_15995</name>
</gene>
<comment type="caution">
    <text evidence="3">The sequence shown here is derived from an EMBL/GenBank/DDBJ whole genome shotgun (WGS) entry which is preliminary data.</text>
</comment>
<dbReference type="AlphaFoldDB" id="A0A2W5K4T3"/>
<sequence>MQPRMSTTPFGRRSLTLAHVATQALANARPTDKVVHKWILFRAICAAKLRLGASDRALSVLNALLTFHPDTTLGGDNLIVFPSNEQLSLRAHGMAPATLRRHLARLVDTGLIIRRDSPNGKRFARRGGDGEIETAYGFDLGPLVARAAEIERIAAEVEAEQRALKLVRERITICRRDIVKMIAAAIGEGVPSVRKGGGFASWLEADNAYRGIISGLPRSGSRPVLEDIAVALGELADEILIVLELHANLQNPSANESHSERHIQNSNPETPIVFEPAFQKRQGAREELKTLKVVSSTGSYPLQMILEACPDIIDYARSGISNWRDFLATAAVVRPMLGISPSAWDDACAVMGEGDAAAVLAAMLQKSDSIANAGGYLRELTRKSGAGEFSVGPMLMALIGTRKRAK</sequence>
<proteinExistence type="predicted"/>
<feature type="domain" description="Plasmid replication protein C N-terminal" evidence="1">
    <location>
        <begin position="13"/>
        <end position="185"/>
    </location>
</feature>
<dbReference type="EMBL" id="QFPN01000009">
    <property type="protein sequence ID" value="PZQ12332.1"/>
    <property type="molecule type" value="Genomic_DNA"/>
</dbReference>
<evidence type="ECO:0000259" key="2">
    <source>
        <dbReference type="Pfam" id="PF11800"/>
    </source>
</evidence>